<feature type="chain" id="PRO_5020847179" description="DUF3575 domain-containing protein" evidence="1">
    <location>
        <begin position="29"/>
        <end position="239"/>
    </location>
</feature>
<evidence type="ECO:0000313" key="3">
    <source>
        <dbReference type="Proteomes" id="UP000290407"/>
    </source>
</evidence>
<dbReference type="EMBL" id="SBLB01000003">
    <property type="protein sequence ID" value="RYC69328.1"/>
    <property type="molecule type" value="Genomic_DNA"/>
</dbReference>
<gene>
    <name evidence="2" type="ORF">EQG79_11995</name>
</gene>
<protein>
    <recommendedName>
        <fullName evidence="4">DUF3575 domain-containing protein</fullName>
    </recommendedName>
</protein>
<keyword evidence="1" id="KW-0732">Signal</keyword>
<name>A0A4V1RW79_9BACT</name>
<keyword evidence="3" id="KW-1185">Reference proteome</keyword>
<proteinExistence type="predicted"/>
<organism evidence="2 3">
    <name type="scientific">Spirosoma sordidisoli</name>
    <dbReference type="NCBI Taxonomy" id="2502893"/>
    <lineage>
        <taxon>Bacteria</taxon>
        <taxon>Pseudomonadati</taxon>
        <taxon>Bacteroidota</taxon>
        <taxon>Cytophagia</taxon>
        <taxon>Cytophagales</taxon>
        <taxon>Cytophagaceae</taxon>
        <taxon>Spirosoma</taxon>
    </lineage>
</organism>
<evidence type="ECO:0000313" key="2">
    <source>
        <dbReference type="EMBL" id="RYC69328.1"/>
    </source>
</evidence>
<reference evidence="2 3" key="1">
    <citation type="submission" date="2019-01" db="EMBL/GenBank/DDBJ databases">
        <title>Spirosoma flava sp. nov., a propanil-degrading bacterium isolated from herbicide-contaminated soil.</title>
        <authorList>
            <person name="Zhang L."/>
            <person name="Jiang J.-D."/>
        </authorList>
    </citation>
    <scope>NUCLEOTIDE SEQUENCE [LARGE SCALE GENOMIC DNA]</scope>
    <source>
        <strain evidence="2 3">TY50</strain>
    </source>
</reference>
<dbReference type="Proteomes" id="UP000290407">
    <property type="component" value="Unassembled WGS sequence"/>
</dbReference>
<evidence type="ECO:0000256" key="1">
    <source>
        <dbReference type="SAM" id="SignalP"/>
    </source>
</evidence>
<sequence>MMMARFCLYVFFLLVGVPVAGLWAQTDAADTLRPGQNERPDKPKLIVETDQRFFYLKNADQPLLRNPVNVWGARAGLLLPVNIKVGVGYYFTNQSINEPWDEFDVSRRRLQYATVYVEPYFFRRRFWELSTLVEVGLGSARYEMLNRDTQQPVHRRTVAVPLSVGLSASVKLPVVFGIKPLRWFGVNFMAGYRYTLHEPVPLSESTLNGLFYSISPAIFLDRIYQDIGGWRKGRNRRKG</sequence>
<dbReference type="AlphaFoldDB" id="A0A4V1RW79"/>
<comment type="caution">
    <text evidence="2">The sequence shown here is derived from an EMBL/GenBank/DDBJ whole genome shotgun (WGS) entry which is preliminary data.</text>
</comment>
<feature type="signal peptide" evidence="1">
    <location>
        <begin position="1"/>
        <end position="28"/>
    </location>
</feature>
<dbReference type="RefSeq" id="WP_077921104.1">
    <property type="nucleotide sequence ID" value="NZ_SBLB01000003.1"/>
</dbReference>
<accession>A0A4V1RW79</accession>
<evidence type="ECO:0008006" key="4">
    <source>
        <dbReference type="Google" id="ProtNLM"/>
    </source>
</evidence>